<accession>A0A974CG14</accession>
<organism evidence="1 2">
    <name type="scientific">Xenopus laevis</name>
    <name type="common">African clawed frog</name>
    <dbReference type="NCBI Taxonomy" id="8355"/>
    <lineage>
        <taxon>Eukaryota</taxon>
        <taxon>Metazoa</taxon>
        <taxon>Chordata</taxon>
        <taxon>Craniata</taxon>
        <taxon>Vertebrata</taxon>
        <taxon>Euteleostomi</taxon>
        <taxon>Amphibia</taxon>
        <taxon>Batrachia</taxon>
        <taxon>Anura</taxon>
        <taxon>Pipoidea</taxon>
        <taxon>Pipidae</taxon>
        <taxon>Xenopodinae</taxon>
        <taxon>Xenopus</taxon>
        <taxon>Xenopus</taxon>
    </lineage>
</organism>
<dbReference type="AlphaFoldDB" id="A0A974CG14"/>
<evidence type="ECO:0000313" key="2">
    <source>
        <dbReference type="Proteomes" id="UP000694892"/>
    </source>
</evidence>
<sequence>MGTQLLLPSGVKYNGVTWAWRQHFHQGPTIVQVVTSLTECFTCREEGSENLVSFICIRSGLLFRCLRIKKKQKAPKNGNK</sequence>
<name>A0A974CG14_XENLA</name>
<reference evidence="2" key="1">
    <citation type="journal article" date="2016" name="Nature">
        <title>Genome evolution in the allotetraploid frog Xenopus laevis.</title>
        <authorList>
            <person name="Session A.M."/>
            <person name="Uno Y."/>
            <person name="Kwon T."/>
            <person name="Chapman J.A."/>
            <person name="Toyoda A."/>
            <person name="Takahashi S."/>
            <person name="Fukui A."/>
            <person name="Hikosaka A."/>
            <person name="Suzuki A."/>
            <person name="Kondo M."/>
            <person name="van Heeringen S.J."/>
            <person name="Quigley I."/>
            <person name="Heinz S."/>
            <person name="Ogino H."/>
            <person name="Ochi H."/>
            <person name="Hellsten U."/>
            <person name="Lyons J.B."/>
            <person name="Simakov O."/>
            <person name="Putnam N."/>
            <person name="Stites J."/>
            <person name="Kuroki Y."/>
            <person name="Tanaka T."/>
            <person name="Michiue T."/>
            <person name="Watanabe M."/>
            <person name="Bogdanovic O."/>
            <person name="Lister R."/>
            <person name="Georgiou G."/>
            <person name="Paranjpe S.S."/>
            <person name="van Kruijsbergen I."/>
            <person name="Shu S."/>
            <person name="Carlson J."/>
            <person name="Kinoshita T."/>
            <person name="Ohta Y."/>
            <person name="Mawaribuchi S."/>
            <person name="Jenkins J."/>
            <person name="Grimwood J."/>
            <person name="Schmutz J."/>
            <person name="Mitros T."/>
            <person name="Mozaffari S.V."/>
            <person name="Suzuki Y."/>
            <person name="Haramoto Y."/>
            <person name="Yamamoto T.S."/>
            <person name="Takagi C."/>
            <person name="Heald R."/>
            <person name="Miller K."/>
            <person name="Haudenschild C."/>
            <person name="Kitzman J."/>
            <person name="Nakayama T."/>
            <person name="Izutsu Y."/>
            <person name="Robert J."/>
            <person name="Fortriede J."/>
            <person name="Burns K."/>
            <person name="Lotay V."/>
            <person name="Karimi K."/>
            <person name="Yasuoka Y."/>
            <person name="Dichmann D.S."/>
            <person name="Flajnik M.F."/>
            <person name="Houston D.W."/>
            <person name="Shendure J."/>
            <person name="DuPasquier L."/>
            <person name="Vize P.D."/>
            <person name="Zorn A.M."/>
            <person name="Ito M."/>
            <person name="Marcotte E.M."/>
            <person name="Wallingford J.B."/>
            <person name="Ito Y."/>
            <person name="Asashima M."/>
            <person name="Ueno N."/>
            <person name="Matsuda Y."/>
            <person name="Veenstra G.J."/>
            <person name="Fujiyama A."/>
            <person name="Harland R.M."/>
            <person name="Taira M."/>
            <person name="Rokhsar D.S."/>
        </authorList>
    </citation>
    <scope>NUCLEOTIDE SEQUENCE [LARGE SCALE GENOMIC DNA]</scope>
    <source>
        <strain evidence="2">J</strain>
    </source>
</reference>
<protein>
    <submittedName>
        <fullName evidence="1">Uncharacterized protein</fullName>
    </submittedName>
</protein>
<gene>
    <name evidence="1" type="ORF">XELAEV_18034436mg</name>
</gene>
<dbReference type="EMBL" id="CM004478">
    <property type="protein sequence ID" value="OCT71456.1"/>
    <property type="molecule type" value="Genomic_DNA"/>
</dbReference>
<dbReference type="Proteomes" id="UP000694892">
    <property type="component" value="Chromosome 7L"/>
</dbReference>
<proteinExistence type="predicted"/>
<evidence type="ECO:0000313" key="1">
    <source>
        <dbReference type="EMBL" id="OCT71456.1"/>
    </source>
</evidence>